<reference evidence="2 3" key="1">
    <citation type="journal article" date="2018" name="PLoS Genet.">
        <title>Population sequencing reveals clonal diversity and ancestral inbreeding in the grapevine cultivar Chardonnay.</title>
        <authorList>
            <person name="Roach M.J."/>
            <person name="Johnson D.L."/>
            <person name="Bohlmann J."/>
            <person name="van Vuuren H.J."/>
            <person name="Jones S.J."/>
            <person name="Pretorius I.S."/>
            <person name="Schmidt S.A."/>
            <person name="Borneman A.R."/>
        </authorList>
    </citation>
    <scope>NUCLEOTIDE SEQUENCE [LARGE SCALE GENOMIC DNA]</scope>
    <source>
        <strain evidence="3">cv. Chardonnay</strain>
        <tissue evidence="2">Leaf</tissue>
    </source>
</reference>
<evidence type="ECO:0000259" key="1">
    <source>
        <dbReference type="Pfam" id="PF03732"/>
    </source>
</evidence>
<dbReference type="InterPro" id="IPR005162">
    <property type="entry name" value="Retrotrans_gag_dom"/>
</dbReference>
<proteinExistence type="predicted"/>
<sequence length="315" mass="36579">MAPLPGKLNPCMPYWIRDQEGRLVRIETPRATELEIILEVMENQPEDQHSQHGQENDLNLYRSMRDRMHPSRMSAPSCIIPPTEQLIIGPHIVPLLPNFHGMESENPYAHIKEFEDVCNTFQEGGTTIELMRLKLFPFTLKDKAKIWLNSLRPRSIRTWIELQADFLKKFFPTHRTNGLKRQISNFSALKQILEIMCGGYFMSKNPKEAIDFLSYVSEVSRGWDEPNNREMRKRPVQQMSRGGMYNLSEDMEMKAKVATVARKIEEMELRKVHEVQSISEPQQQANPCSICQSFEHMVEEFPTISSSKRNVRGTS</sequence>
<dbReference type="PANTHER" id="PTHR33223:SF11">
    <property type="entry name" value="ELEMENT PROTEIN, PUTATIVE-RELATED"/>
    <property type="match status" value="1"/>
</dbReference>
<name>A0A438H942_VITVI</name>
<dbReference type="EMBL" id="QGNW01000258">
    <property type="protein sequence ID" value="RVW80992.1"/>
    <property type="molecule type" value="Genomic_DNA"/>
</dbReference>
<comment type="caution">
    <text evidence="2">The sequence shown here is derived from an EMBL/GenBank/DDBJ whole genome shotgun (WGS) entry which is preliminary data.</text>
</comment>
<gene>
    <name evidence="2" type="ORF">CK203_054635</name>
</gene>
<feature type="domain" description="Retrotransposon gag" evidence="1">
    <location>
        <begin position="134"/>
        <end position="187"/>
    </location>
</feature>
<dbReference type="AlphaFoldDB" id="A0A438H942"/>
<dbReference type="Proteomes" id="UP000288805">
    <property type="component" value="Unassembled WGS sequence"/>
</dbReference>
<protein>
    <recommendedName>
        <fullName evidence="1">Retrotransposon gag domain-containing protein</fullName>
    </recommendedName>
</protein>
<dbReference type="Pfam" id="PF03732">
    <property type="entry name" value="Retrotrans_gag"/>
    <property type="match status" value="1"/>
</dbReference>
<evidence type="ECO:0000313" key="3">
    <source>
        <dbReference type="Proteomes" id="UP000288805"/>
    </source>
</evidence>
<organism evidence="2 3">
    <name type="scientific">Vitis vinifera</name>
    <name type="common">Grape</name>
    <dbReference type="NCBI Taxonomy" id="29760"/>
    <lineage>
        <taxon>Eukaryota</taxon>
        <taxon>Viridiplantae</taxon>
        <taxon>Streptophyta</taxon>
        <taxon>Embryophyta</taxon>
        <taxon>Tracheophyta</taxon>
        <taxon>Spermatophyta</taxon>
        <taxon>Magnoliopsida</taxon>
        <taxon>eudicotyledons</taxon>
        <taxon>Gunneridae</taxon>
        <taxon>Pentapetalae</taxon>
        <taxon>rosids</taxon>
        <taxon>Vitales</taxon>
        <taxon>Vitaceae</taxon>
        <taxon>Viteae</taxon>
        <taxon>Vitis</taxon>
    </lineage>
</organism>
<accession>A0A438H942</accession>
<evidence type="ECO:0000313" key="2">
    <source>
        <dbReference type="EMBL" id="RVW80992.1"/>
    </source>
</evidence>
<dbReference type="PANTHER" id="PTHR33223">
    <property type="entry name" value="CCHC-TYPE DOMAIN-CONTAINING PROTEIN"/>
    <property type="match status" value="1"/>
</dbReference>